<feature type="non-terminal residue" evidence="2">
    <location>
        <position position="134"/>
    </location>
</feature>
<evidence type="ECO:0000313" key="2">
    <source>
        <dbReference type="EMBL" id="ABZ11026.1"/>
    </source>
</evidence>
<proteinExistence type="predicted"/>
<dbReference type="InterPro" id="IPR035901">
    <property type="entry name" value="GIY-YIG_endonuc_sf"/>
</dbReference>
<organism evidence="2">
    <name type="scientific">Hydnophora rigida</name>
    <dbReference type="NCBI Taxonomy" id="46740"/>
    <lineage>
        <taxon>Eukaryota</taxon>
        <taxon>Metazoa</taxon>
        <taxon>Cnidaria</taxon>
        <taxon>Anthozoa</taxon>
        <taxon>Hexacorallia</taxon>
        <taxon>Scleractinia</taxon>
        <taxon>Faviina</taxon>
        <taxon>Merulinidae</taxon>
        <taxon>Hydnophora</taxon>
    </lineage>
</organism>
<dbReference type="SUPFAM" id="SSF82771">
    <property type="entry name" value="GIY-YIG endonuclease"/>
    <property type="match status" value="1"/>
</dbReference>
<reference evidence="2" key="1">
    <citation type="submission" date="2008-01" db="EMBL/GenBank/DDBJ databases">
        <title>Novel Fluorescent Proteins from Hydnophora rigida Possess Cyano and Green Emissions.</title>
        <authorList>
            <person name="Bokhari H."/>
            <person name="Smith C."/>
            <person name="Sikaroodi M."/>
            <person name="Gillevet P.M."/>
        </authorList>
    </citation>
    <scope>NUCLEOTIDE SEQUENCE</scope>
</reference>
<feature type="domain" description="GIY-YIG" evidence="1">
    <location>
        <begin position="25"/>
        <end position="116"/>
    </location>
</feature>
<protein>
    <submittedName>
        <fullName evidence="2">Green fluorescent protein</fullName>
    </submittedName>
</protein>
<gene>
    <name evidence="2" type="primary">GFP</name>
</gene>
<dbReference type="AlphaFoldDB" id="B0ZZ77"/>
<dbReference type="PROSITE" id="PS50164">
    <property type="entry name" value="GIY_YIG"/>
    <property type="match status" value="1"/>
</dbReference>
<sequence>MPRISDKLMKTRWRGFHSIPSIPPDLGGIYGIGEKTSRRKTTEHLYTGRAKDIKSRLMKHKYGHQAIDRKIRSNIKQKKLSDLRFKFVEERNHKAKEGLAIEGLKKKLGYAPRFNLRKRGWIKAKEKPRPQKEG</sequence>
<dbReference type="EMBL" id="EU408474">
    <property type="protein sequence ID" value="ABZ11026.1"/>
    <property type="molecule type" value="Genomic_DNA"/>
</dbReference>
<evidence type="ECO:0000259" key="1">
    <source>
        <dbReference type="PROSITE" id="PS50164"/>
    </source>
</evidence>
<accession>B0ZZ77</accession>
<dbReference type="InterPro" id="IPR000305">
    <property type="entry name" value="GIY-YIG_endonuc"/>
</dbReference>
<name>B0ZZ77_9CNID</name>